<accession>A0A1H2YQY1</accession>
<proteinExistence type="inferred from homology"/>
<dbReference type="EMBL" id="FNNG01000006">
    <property type="protein sequence ID" value="SDX07228.1"/>
    <property type="molecule type" value="Genomic_DNA"/>
</dbReference>
<dbReference type="PANTHER" id="PTHR34297">
    <property type="entry name" value="HYPOTHETICAL CYTOSOLIC PROTEIN-RELATED"/>
    <property type="match status" value="1"/>
</dbReference>
<comment type="similarity">
    <text evidence="1">Belongs to the asp23 family.</text>
</comment>
<name>A0A1H2YQY1_9FIRM</name>
<evidence type="ECO:0000313" key="3">
    <source>
        <dbReference type="Proteomes" id="UP000198828"/>
    </source>
</evidence>
<dbReference type="PANTHER" id="PTHR34297:SF2">
    <property type="entry name" value="ASP23_GLS24 FAMILY ENVELOPE STRESS RESPONSE PROTEIN"/>
    <property type="match status" value="1"/>
</dbReference>
<gene>
    <name evidence="2" type="ORF">SAMN05660923_01685</name>
</gene>
<protein>
    <submittedName>
        <fullName evidence="2">Uncharacterized conserved protein YloU, alkaline shock protein (Asp23) family</fullName>
    </submittedName>
</protein>
<organism evidence="2 3">
    <name type="scientific">Tepidimicrobium xylanilyticum</name>
    <dbReference type="NCBI Taxonomy" id="1123352"/>
    <lineage>
        <taxon>Bacteria</taxon>
        <taxon>Bacillati</taxon>
        <taxon>Bacillota</taxon>
        <taxon>Tissierellia</taxon>
        <taxon>Tissierellales</taxon>
        <taxon>Tepidimicrobiaceae</taxon>
        <taxon>Tepidimicrobium</taxon>
    </lineage>
</organism>
<reference evidence="2 3" key="1">
    <citation type="submission" date="2016-10" db="EMBL/GenBank/DDBJ databases">
        <authorList>
            <person name="de Groot N.N."/>
        </authorList>
    </citation>
    <scope>NUCLEOTIDE SEQUENCE [LARGE SCALE GENOMIC DNA]</scope>
    <source>
        <strain evidence="2 3">DSM 23310</strain>
    </source>
</reference>
<dbReference type="Proteomes" id="UP000198828">
    <property type="component" value="Unassembled WGS sequence"/>
</dbReference>
<sequence>MPARAKNDYGYIDIDDNVIATIAGLSAMESYGIVGMASKKAKDGFFELLKRENLSKGVKIYIENDEITIDLHVILQYGMRISVVAENIIEKVKFNLENLTGMKVKQVNVYVQGIRVEK</sequence>
<dbReference type="RefSeq" id="WP_093752713.1">
    <property type="nucleotide sequence ID" value="NZ_BSYN01000006.1"/>
</dbReference>
<dbReference type="OrthoDB" id="9791482at2"/>
<dbReference type="Pfam" id="PF03780">
    <property type="entry name" value="Asp23"/>
    <property type="match status" value="1"/>
</dbReference>
<keyword evidence="3" id="KW-1185">Reference proteome</keyword>
<evidence type="ECO:0000256" key="1">
    <source>
        <dbReference type="ARBA" id="ARBA00005721"/>
    </source>
</evidence>
<evidence type="ECO:0000313" key="2">
    <source>
        <dbReference type="EMBL" id="SDX07228.1"/>
    </source>
</evidence>
<dbReference type="AlphaFoldDB" id="A0A1H2YQY1"/>
<dbReference type="InterPro" id="IPR005531">
    <property type="entry name" value="Asp23"/>
</dbReference>